<protein>
    <submittedName>
        <fullName evidence="1">Uncharacterized protein</fullName>
    </submittedName>
</protein>
<evidence type="ECO:0000313" key="1">
    <source>
        <dbReference type="EMBL" id="KAJ8958112.1"/>
    </source>
</evidence>
<gene>
    <name evidence="1" type="ORF">NQ318_006041</name>
</gene>
<name>A0AAV8Z1S1_9CUCU</name>
<proteinExistence type="predicted"/>
<evidence type="ECO:0000313" key="2">
    <source>
        <dbReference type="Proteomes" id="UP001162162"/>
    </source>
</evidence>
<dbReference type="Proteomes" id="UP001162162">
    <property type="component" value="Unassembled WGS sequence"/>
</dbReference>
<reference evidence="1" key="1">
    <citation type="journal article" date="2023" name="Insect Mol. Biol.">
        <title>Genome sequencing provides insights into the evolution of gene families encoding plant cell wall-degrading enzymes in longhorned beetles.</title>
        <authorList>
            <person name="Shin N.R."/>
            <person name="Okamura Y."/>
            <person name="Kirsch R."/>
            <person name="Pauchet Y."/>
        </authorList>
    </citation>
    <scope>NUCLEOTIDE SEQUENCE</scope>
    <source>
        <strain evidence="1">AMC_N1</strain>
    </source>
</reference>
<dbReference type="AlphaFoldDB" id="A0AAV8Z1S1"/>
<dbReference type="EMBL" id="JAPWTK010000019">
    <property type="protein sequence ID" value="KAJ8958112.1"/>
    <property type="molecule type" value="Genomic_DNA"/>
</dbReference>
<accession>A0AAV8Z1S1</accession>
<sequence>MNETQANRIAGAGRCFNGTPLMHQFLLTARLPLWTRGTLMWIERDSDSAAENTFDMKSRTYFDRSEWTARFRAEISQEDVNLSNYLQNLDIDCSSKKKLPQDCQINPFMRRRRSNHSRR</sequence>
<comment type="caution">
    <text evidence="1">The sequence shown here is derived from an EMBL/GenBank/DDBJ whole genome shotgun (WGS) entry which is preliminary data.</text>
</comment>
<keyword evidence="2" id="KW-1185">Reference proteome</keyword>
<organism evidence="1 2">
    <name type="scientific">Aromia moschata</name>
    <dbReference type="NCBI Taxonomy" id="1265417"/>
    <lineage>
        <taxon>Eukaryota</taxon>
        <taxon>Metazoa</taxon>
        <taxon>Ecdysozoa</taxon>
        <taxon>Arthropoda</taxon>
        <taxon>Hexapoda</taxon>
        <taxon>Insecta</taxon>
        <taxon>Pterygota</taxon>
        <taxon>Neoptera</taxon>
        <taxon>Endopterygota</taxon>
        <taxon>Coleoptera</taxon>
        <taxon>Polyphaga</taxon>
        <taxon>Cucujiformia</taxon>
        <taxon>Chrysomeloidea</taxon>
        <taxon>Cerambycidae</taxon>
        <taxon>Cerambycinae</taxon>
        <taxon>Callichromatini</taxon>
        <taxon>Aromia</taxon>
    </lineage>
</organism>